<dbReference type="EMBL" id="CP003697">
    <property type="protein sequence ID" value="AGF72667.1"/>
    <property type="molecule type" value="Genomic_DNA"/>
</dbReference>
<feature type="domain" description="PepSY" evidence="3">
    <location>
        <begin position="140"/>
        <end position="182"/>
    </location>
</feature>
<dbReference type="AlphaFoldDB" id="M1NT65"/>
<dbReference type="InterPro" id="IPR025711">
    <property type="entry name" value="PepSY"/>
</dbReference>
<protein>
    <recommendedName>
        <fullName evidence="3">PepSY domain-containing protein</fullName>
    </recommendedName>
</protein>
<evidence type="ECO:0000256" key="1">
    <source>
        <dbReference type="SAM" id="MobiDB-lite"/>
    </source>
</evidence>
<evidence type="ECO:0000313" key="5">
    <source>
        <dbReference type="Proteomes" id="UP000011723"/>
    </source>
</evidence>
<feature type="compositionally biased region" description="Low complexity" evidence="1">
    <location>
        <begin position="37"/>
        <end position="58"/>
    </location>
</feature>
<dbReference type="PROSITE" id="PS51257">
    <property type="entry name" value="PROKAR_LIPOPROTEIN"/>
    <property type="match status" value="1"/>
</dbReference>
<keyword evidence="2" id="KW-0732">Signal</keyword>
<keyword evidence="5" id="KW-1185">Reference proteome</keyword>
<dbReference type="eggNOG" id="COG3212">
    <property type="taxonomic scope" value="Bacteria"/>
</dbReference>
<reference evidence="4 5" key="1">
    <citation type="journal article" date="2012" name="Stand. Genomic Sci.">
        <title>Genome sequence of the halotolerant bacterium Corynebacterium halotolerans type strain YIM 70093(T) (= DSM 44683(T)).</title>
        <authorList>
            <person name="Ruckert C."/>
            <person name="Albersmeier A."/>
            <person name="Al-Dilaimi A."/>
            <person name="Niehaus K."/>
            <person name="Szczepanowski R."/>
            <person name="Kalinowski J."/>
        </authorList>
    </citation>
    <scope>NUCLEOTIDE SEQUENCE [LARGE SCALE GENOMIC DNA]</scope>
    <source>
        <strain evidence="4">YIM 70093</strain>
    </source>
</reference>
<name>M1NT65_9CORY</name>
<proteinExistence type="predicted"/>
<dbReference type="Proteomes" id="UP000011723">
    <property type="component" value="Chromosome"/>
</dbReference>
<dbReference type="RefSeq" id="WP_015401086.1">
    <property type="nucleotide sequence ID" value="NC_020302.1"/>
</dbReference>
<dbReference type="Pfam" id="PF03413">
    <property type="entry name" value="PepSY"/>
    <property type="match status" value="1"/>
</dbReference>
<dbReference type="PATRIC" id="fig|1121362.3.peg.1680"/>
<gene>
    <name evidence="4" type="ORF">A605_08325</name>
</gene>
<organism evidence="4 5">
    <name type="scientific">Corynebacterium halotolerans YIM 70093 = DSM 44683</name>
    <dbReference type="NCBI Taxonomy" id="1121362"/>
    <lineage>
        <taxon>Bacteria</taxon>
        <taxon>Bacillati</taxon>
        <taxon>Actinomycetota</taxon>
        <taxon>Actinomycetes</taxon>
        <taxon>Mycobacteriales</taxon>
        <taxon>Corynebacteriaceae</taxon>
        <taxon>Corynebacterium</taxon>
    </lineage>
</organism>
<dbReference type="HOGENOM" id="CLU_104977_0_0_11"/>
<feature type="region of interest" description="Disordered" evidence="1">
    <location>
        <begin position="25"/>
        <end position="72"/>
    </location>
</feature>
<dbReference type="KEGG" id="chn:A605_08325"/>
<evidence type="ECO:0000313" key="4">
    <source>
        <dbReference type="EMBL" id="AGF72667.1"/>
    </source>
</evidence>
<dbReference type="OrthoDB" id="4415534at2"/>
<accession>M1NT65</accession>
<sequence length="192" mass="20145">MASRTIITAGIAVSAGLFLSACGDTGDTATPDNGADTTMATTTAPAESPTESPATTTEDNQGNQQTGEDPVFGAIGAVLNEHSDGIIVTVDREDDRDTYDIDVVTGNEVIELEVGADGTVREDERESGDEVVAHAQEATVTATDAIRQALDQHPDGVLDDAELEEEDGNLRWEISLDDADRNDLTELTVPAT</sequence>
<feature type="signal peptide" evidence="2">
    <location>
        <begin position="1"/>
        <end position="23"/>
    </location>
</feature>
<dbReference type="Gene3D" id="3.10.450.40">
    <property type="match status" value="1"/>
</dbReference>
<evidence type="ECO:0000256" key="2">
    <source>
        <dbReference type="SAM" id="SignalP"/>
    </source>
</evidence>
<feature type="chain" id="PRO_5038703673" description="PepSY domain-containing protein" evidence="2">
    <location>
        <begin position="24"/>
        <end position="192"/>
    </location>
</feature>
<evidence type="ECO:0000259" key="3">
    <source>
        <dbReference type="Pfam" id="PF03413"/>
    </source>
</evidence>